<evidence type="ECO:0000256" key="6">
    <source>
        <dbReference type="ARBA" id="ARBA00022801"/>
    </source>
</evidence>
<dbReference type="CDD" id="cd03876">
    <property type="entry name" value="M28_SGAP_like"/>
    <property type="match status" value="1"/>
</dbReference>
<gene>
    <name evidence="11" type="ORF">D806_008750</name>
</gene>
<dbReference type="Pfam" id="PF04389">
    <property type="entry name" value="Peptidase_M28"/>
    <property type="match status" value="1"/>
</dbReference>
<dbReference type="PROSITE" id="PS51257">
    <property type="entry name" value="PROKAR_LIPOPROTEIN"/>
    <property type="match status" value="1"/>
</dbReference>
<protein>
    <submittedName>
        <fullName evidence="11">Leupeptin-inactivating enzyme 1</fullName>
    </submittedName>
</protein>
<dbReference type="CDD" id="cd04816">
    <property type="entry name" value="PA_SaNapH_like"/>
    <property type="match status" value="1"/>
</dbReference>
<evidence type="ECO:0000256" key="4">
    <source>
        <dbReference type="ARBA" id="ARBA00022723"/>
    </source>
</evidence>
<name>A0A2U9PJM1_MYCSE</name>
<feature type="domain" description="PA" evidence="9">
    <location>
        <begin position="140"/>
        <end position="216"/>
    </location>
</feature>
<dbReference type="InterPro" id="IPR045175">
    <property type="entry name" value="M28_fam"/>
</dbReference>
<dbReference type="Gene3D" id="3.40.630.10">
    <property type="entry name" value="Zn peptidases"/>
    <property type="match status" value="1"/>
</dbReference>
<feature type="signal peptide" evidence="8">
    <location>
        <begin position="1"/>
        <end position="22"/>
    </location>
</feature>
<dbReference type="PANTHER" id="PTHR12147:SF26">
    <property type="entry name" value="PEPTIDASE M28 DOMAIN-CONTAINING PROTEIN"/>
    <property type="match status" value="1"/>
</dbReference>
<dbReference type="GO" id="GO:0004177">
    <property type="term" value="F:aminopeptidase activity"/>
    <property type="evidence" value="ECO:0007669"/>
    <property type="project" value="UniProtKB-KW"/>
</dbReference>
<sequence length="483" mass="49957">MTRRRLAAALAIAAAVAVTAVACSQEPAAPSNELPHDLARAVTVDAMFGHLRKFQEIADANGGNRAQGTPGYDASVDYVAGLLRDKGFDVETPEFERLGTVGGGSPSLTVSGRRFSVEQASLLVPTPDGGLNAPTLRPGKPAGCAASDYKGVTVKGAISVVDDTGCSIVVKQNVALAEGAVGLLVVSTSRPSPAGLFTSGYYGQLKVPVGVIDKTADAALRRTTRPVRLVLDNKAQMVKSRNLLAQTKTGSTDNVVVVGAHLDSIAGGPGINDNGSGVSAILETALQLGGSPAINNAVRFAFWGAEETGLEGSTQYIRTLAPEQLDKLALYLNFDMLGSTNTGYFTYDGDQSAQAGDPKPVPDGSAGVERTLAGFLNLQGVRPADMPLSANTDYSAFMNAGVPIGGATTGSSQRKTEVQARLWGGKAGVAFDPNYHTRRDNIDNVDAHALSVMGPAVAFAVGTYALSTDGPNGVPGRDQRKRS</sequence>
<evidence type="ECO:0000256" key="5">
    <source>
        <dbReference type="ARBA" id="ARBA00022729"/>
    </source>
</evidence>
<dbReference type="Gene3D" id="3.50.30.30">
    <property type="match status" value="1"/>
</dbReference>
<dbReference type="SUPFAM" id="SSF53187">
    <property type="entry name" value="Zn-dependent exopeptidases"/>
    <property type="match status" value="1"/>
</dbReference>
<evidence type="ECO:0000256" key="2">
    <source>
        <dbReference type="ARBA" id="ARBA00022438"/>
    </source>
</evidence>
<evidence type="ECO:0000256" key="7">
    <source>
        <dbReference type="ARBA" id="ARBA00022833"/>
    </source>
</evidence>
<feature type="chain" id="PRO_5015863348" evidence="8">
    <location>
        <begin position="23"/>
        <end position="483"/>
    </location>
</feature>
<feature type="domain" description="Peptidase M28" evidence="10">
    <location>
        <begin position="242"/>
        <end position="458"/>
    </location>
</feature>
<evidence type="ECO:0000256" key="8">
    <source>
        <dbReference type="SAM" id="SignalP"/>
    </source>
</evidence>
<reference evidence="11 12" key="1">
    <citation type="journal article" date="2013" name="Genome Announc.">
        <title>Draft genome sequence of MKD8, a conjugal recipient Mycobacterium smegmatis strain.</title>
        <authorList>
            <person name="Gray T.A."/>
            <person name="Palumbo M.J."/>
            <person name="Derbyshire K.M."/>
        </authorList>
    </citation>
    <scope>NUCLEOTIDE SEQUENCE [LARGE SCALE GENOMIC DNA]</scope>
    <source>
        <strain evidence="11 12">MKD8</strain>
    </source>
</reference>
<dbReference type="InterPro" id="IPR003137">
    <property type="entry name" value="PA_domain"/>
</dbReference>
<accession>A0A2U9PJM1</accession>
<dbReference type="SUPFAM" id="SSF52025">
    <property type="entry name" value="PA domain"/>
    <property type="match status" value="1"/>
</dbReference>
<dbReference type="InterPro" id="IPR046450">
    <property type="entry name" value="PA_dom_sf"/>
</dbReference>
<keyword evidence="6" id="KW-0378">Hydrolase</keyword>
<dbReference type="GO" id="GO:0046872">
    <property type="term" value="F:metal ion binding"/>
    <property type="evidence" value="ECO:0007669"/>
    <property type="project" value="UniProtKB-KW"/>
</dbReference>
<evidence type="ECO:0000256" key="1">
    <source>
        <dbReference type="ARBA" id="ARBA00005957"/>
    </source>
</evidence>
<keyword evidence="4" id="KW-0479">Metal-binding</keyword>
<evidence type="ECO:0000259" key="9">
    <source>
        <dbReference type="Pfam" id="PF02225"/>
    </source>
</evidence>
<evidence type="ECO:0000313" key="11">
    <source>
        <dbReference type="EMBL" id="AWT51865.1"/>
    </source>
</evidence>
<reference evidence="12" key="2">
    <citation type="submission" date="2018-03" db="EMBL/GenBank/DDBJ databases">
        <authorList>
            <person name="Derbyshire K."/>
            <person name="Gray T.A."/>
            <person name="Champion M."/>
        </authorList>
    </citation>
    <scope>NUCLEOTIDE SEQUENCE [LARGE SCALE GENOMIC DNA]</scope>
    <source>
        <strain evidence="12">MKD8</strain>
    </source>
</reference>
<proteinExistence type="inferred from homology"/>
<dbReference type="Pfam" id="PF02225">
    <property type="entry name" value="PA"/>
    <property type="match status" value="1"/>
</dbReference>
<keyword evidence="3" id="KW-0645">Protease</keyword>
<keyword evidence="7" id="KW-0862">Zinc</keyword>
<dbReference type="EMBL" id="CP027541">
    <property type="protein sequence ID" value="AWT51865.1"/>
    <property type="molecule type" value="Genomic_DNA"/>
</dbReference>
<dbReference type="RefSeq" id="WP_003892232.1">
    <property type="nucleotide sequence ID" value="NZ_CP027541.1"/>
</dbReference>
<dbReference type="AlphaFoldDB" id="A0A2U9PJM1"/>
<evidence type="ECO:0000313" key="12">
    <source>
        <dbReference type="Proteomes" id="UP000011200"/>
    </source>
</evidence>
<dbReference type="InterPro" id="IPR041756">
    <property type="entry name" value="M28_SGAP-like"/>
</dbReference>
<dbReference type="GO" id="GO:0008235">
    <property type="term" value="F:metalloexopeptidase activity"/>
    <property type="evidence" value="ECO:0007669"/>
    <property type="project" value="InterPro"/>
</dbReference>
<keyword evidence="2" id="KW-0031">Aminopeptidase</keyword>
<dbReference type="GO" id="GO:0006508">
    <property type="term" value="P:proteolysis"/>
    <property type="evidence" value="ECO:0007669"/>
    <property type="project" value="UniProtKB-KW"/>
</dbReference>
<comment type="similarity">
    <text evidence="1">Belongs to the peptidase M28 family. M28A subfamily.</text>
</comment>
<dbReference type="PANTHER" id="PTHR12147">
    <property type="entry name" value="METALLOPEPTIDASE M28 FAMILY MEMBER"/>
    <property type="match status" value="1"/>
</dbReference>
<keyword evidence="5 8" id="KW-0732">Signal</keyword>
<evidence type="ECO:0000259" key="10">
    <source>
        <dbReference type="Pfam" id="PF04389"/>
    </source>
</evidence>
<organism evidence="11 12">
    <name type="scientific">Mycolicibacterium smegmatis (strain MKD8)</name>
    <name type="common">Mycobacterium smegmatis</name>
    <dbReference type="NCBI Taxonomy" id="1214915"/>
    <lineage>
        <taxon>Bacteria</taxon>
        <taxon>Bacillati</taxon>
        <taxon>Actinomycetota</taxon>
        <taxon>Actinomycetes</taxon>
        <taxon>Mycobacteriales</taxon>
        <taxon>Mycobacteriaceae</taxon>
        <taxon>Mycolicibacterium</taxon>
    </lineage>
</organism>
<dbReference type="InterPro" id="IPR007484">
    <property type="entry name" value="Peptidase_M28"/>
</dbReference>
<evidence type="ECO:0000256" key="3">
    <source>
        <dbReference type="ARBA" id="ARBA00022670"/>
    </source>
</evidence>
<dbReference type="Proteomes" id="UP000011200">
    <property type="component" value="Chromosome"/>
</dbReference>